<comment type="caution">
    <text evidence="4">The sequence shown here is derived from an EMBL/GenBank/DDBJ whole genome shotgun (WGS) entry which is preliminary data.</text>
</comment>
<gene>
    <name evidence="4" type="ORF">NDU88_007884</name>
</gene>
<protein>
    <recommendedName>
        <fullName evidence="3">CCHC-type domain-containing protein</fullName>
    </recommendedName>
</protein>
<feature type="domain" description="CCHC-type" evidence="3">
    <location>
        <begin position="156"/>
        <end position="171"/>
    </location>
</feature>
<dbReference type="PANTHER" id="PTHR46888:SF1">
    <property type="entry name" value="RIBONUCLEASE H"/>
    <property type="match status" value="1"/>
</dbReference>
<evidence type="ECO:0000313" key="4">
    <source>
        <dbReference type="EMBL" id="KAJ1155149.1"/>
    </source>
</evidence>
<evidence type="ECO:0000259" key="3">
    <source>
        <dbReference type="PROSITE" id="PS50158"/>
    </source>
</evidence>
<reference evidence="4" key="1">
    <citation type="journal article" date="2022" name="bioRxiv">
        <title>Sequencing and chromosome-scale assembly of the giantPleurodeles waltlgenome.</title>
        <authorList>
            <person name="Brown T."/>
            <person name="Elewa A."/>
            <person name="Iarovenko S."/>
            <person name="Subramanian E."/>
            <person name="Araus A.J."/>
            <person name="Petzold A."/>
            <person name="Susuki M."/>
            <person name="Suzuki K.-i.T."/>
            <person name="Hayashi T."/>
            <person name="Toyoda A."/>
            <person name="Oliveira C."/>
            <person name="Osipova E."/>
            <person name="Leigh N.D."/>
            <person name="Simon A."/>
            <person name="Yun M.H."/>
        </authorList>
    </citation>
    <scope>NUCLEOTIDE SEQUENCE</scope>
    <source>
        <strain evidence="4">20211129_DDA</strain>
        <tissue evidence="4">Liver</tissue>
    </source>
</reference>
<dbReference type="EMBL" id="JANPWB010000009">
    <property type="protein sequence ID" value="KAJ1155149.1"/>
    <property type="molecule type" value="Genomic_DNA"/>
</dbReference>
<dbReference type="SUPFAM" id="SSF50630">
    <property type="entry name" value="Acid proteases"/>
    <property type="match status" value="1"/>
</dbReference>
<proteinExistence type="predicted"/>
<organism evidence="4 5">
    <name type="scientific">Pleurodeles waltl</name>
    <name type="common">Iberian ribbed newt</name>
    <dbReference type="NCBI Taxonomy" id="8319"/>
    <lineage>
        <taxon>Eukaryota</taxon>
        <taxon>Metazoa</taxon>
        <taxon>Chordata</taxon>
        <taxon>Craniata</taxon>
        <taxon>Vertebrata</taxon>
        <taxon>Euteleostomi</taxon>
        <taxon>Amphibia</taxon>
        <taxon>Batrachia</taxon>
        <taxon>Caudata</taxon>
        <taxon>Salamandroidea</taxon>
        <taxon>Salamandridae</taxon>
        <taxon>Pleurodelinae</taxon>
        <taxon>Pleurodeles</taxon>
    </lineage>
</organism>
<dbReference type="CDD" id="cd00303">
    <property type="entry name" value="retropepsin_like"/>
    <property type="match status" value="1"/>
</dbReference>
<dbReference type="AlphaFoldDB" id="A0AAV7RVC1"/>
<dbReference type="InterPro" id="IPR036875">
    <property type="entry name" value="Znf_CCHC_sf"/>
</dbReference>
<name>A0AAV7RVC1_PLEWA</name>
<keyword evidence="1" id="KW-0863">Zinc-finger</keyword>
<evidence type="ECO:0000256" key="2">
    <source>
        <dbReference type="SAM" id="MobiDB-lite"/>
    </source>
</evidence>
<dbReference type="PANTHER" id="PTHR46888">
    <property type="entry name" value="ZINC KNUCKLE DOMAINCONTAINING PROTEIN-RELATED"/>
    <property type="match status" value="1"/>
</dbReference>
<keyword evidence="5" id="KW-1185">Reference proteome</keyword>
<accession>A0AAV7RVC1</accession>
<dbReference type="GO" id="GO:0003676">
    <property type="term" value="F:nucleic acid binding"/>
    <property type="evidence" value="ECO:0007669"/>
    <property type="project" value="InterPro"/>
</dbReference>
<dbReference type="InterPro" id="IPR001878">
    <property type="entry name" value="Znf_CCHC"/>
</dbReference>
<dbReference type="Gene3D" id="4.10.60.10">
    <property type="entry name" value="Zinc finger, CCHC-type"/>
    <property type="match status" value="1"/>
</dbReference>
<dbReference type="GO" id="GO:0008270">
    <property type="term" value="F:zinc ion binding"/>
    <property type="evidence" value="ECO:0007669"/>
    <property type="project" value="UniProtKB-KW"/>
</dbReference>
<feature type="region of interest" description="Disordered" evidence="2">
    <location>
        <begin position="1"/>
        <end position="136"/>
    </location>
</feature>
<evidence type="ECO:0000313" key="5">
    <source>
        <dbReference type="Proteomes" id="UP001066276"/>
    </source>
</evidence>
<feature type="compositionally biased region" description="Basic and acidic residues" evidence="2">
    <location>
        <begin position="91"/>
        <end position="104"/>
    </location>
</feature>
<sequence>MVKTGIPPFPGEEVGTWSWNNPELANAEDWTDREDADRGATETAFRMSEQRRILERRTPFVKPKTAGPGELMIEPPRFRRSVATPGTEARTGGKERSGKREAGDFRANPNRNLAPSSVRPNIGKGVPTRPLSSHEPERIRIPHPTRASYPSNGSQCYNCSEWGHIAQFCPKKKDMEEPMEIGVTKGRVFWAAETKPTYTLPIRLNGQEKVALVDSGCSQSLIRQDLVGPRQAVSQTHVLIACVPSYYPVAMIRFQWRGEEETLRVGVLPHLEEDIIIGTDYTALPQLVSKAGEEHMMKRWWEEVPYDTEIAETRPIKPRLSKRQKRVQRQQHWEEKWGNTAPPGITGKVYTVAGDF</sequence>
<feature type="compositionally biased region" description="Polar residues" evidence="2">
    <location>
        <begin position="109"/>
        <end position="119"/>
    </location>
</feature>
<feature type="compositionally biased region" description="Basic and acidic residues" evidence="2">
    <location>
        <begin position="48"/>
        <end position="58"/>
    </location>
</feature>
<keyword evidence="1" id="KW-0862">Zinc</keyword>
<dbReference type="SUPFAM" id="SSF57756">
    <property type="entry name" value="Retrovirus zinc finger-like domains"/>
    <property type="match status" value="1"/>
</dbReference>
<dbReference type="PROSITE" id="PS50158">
    <property type="entry name" value="ZF_CCHC"/>
    <property type="match status" value="1"/>
</dbReference>
<dbReference type="InterPro" id="IPR021109">
    <property type="entry name" value="Peptidase_aspartic_dom_sf"/>
</dbReference>
<evidence type="ECO:0000256" key="1">
    <source>
        <dbReference type="PROSITE-ProRule" id="PRU00047"/>
    </source>
</evidence>
<dbReference type="Proteomes" id="UP001066276">
    <property type="component" value="Chromosome 5"/>
</dbReference>
<keyword evidence="1" id="KW-0479">Metal-binding</keyword>